<dbReference type="EMBL" id="LSDK01000076">
    <property type="protein sequence ID" value="KXB76138.1"/>
    <property type="molecule type" value="Genomic_DNA"/>
</dbReference>
<accession>A0A134B864</accession>
<name>A0A134B864_9PORP</name>
<proteinExistence type="predicted"/>
<gene>
    <name evidence="1" type="ORF">HMPREF3185_01075</name>
</gene>
<evidence type="ECO:0000313" key="2">
    <source>
        <dbReference type="Proteomes" id="UP000070224"/>
    </source>
</evidence>
<reference evidence="2" key="1">
    <citation type="submission" date="2016-01" db="EMBL/GenBank/DDBJ databases">
        <authorList>
            <person name="Mitreva M."/>
            <person name="Pepin K.H."/>
            <person name="Mihindukulasuriya K.A."/>
            <person name="Fulton R."/>
            <person name="Fronick C."/>
            <person name="O'Laughlin M."/>
            <person name="Miner T."/>
            <person name="Herter B."/>
            <person name="Rosa B.A."/>
            <person name="Cordes M."/>
            <person name="Tomlinson C."/>
            <person name="Wollam A."/>
            <person name="Palsikar V.B."/>
            <person name="Mardis E.R."/>
            <person name="Wilson R.K."/>
        </authorList>
    </citation>
    <scope>NUCLEOTIDE SEQUENCE [LARGE SCALE GENOMIC DNA]</scope>
    <source>
        <strain evidence="2">KA00683</strain>
    </source>
</reference>
<keyword evidence="2" id="KW-1185">Reference proteome</keyword>
<evidence type="ECO:0000313" key="1">
    <source>
        <dbReference type="EMBL" id="KXB76138.1"/>
    </source>
</evidence>
<protein>
    <submittedName>
        <fullName evidence="1">Uncharacterized protein</fullName>
    </submittedName>
</protein>
<dbReference type="AlphaFoldDB" id="A0A134B864"/>
<comment type="caution">
    <text evidence="1">The sequence shown here is derived from an EMBL/GenBank/DDBJ whole genome shotgun (WGS) entry which is preliminary data.</text>
</comment>
<dbReference type="Proteomes" id="UP000070224">
    <property type="component" value="Unassembled WGS sequence"/>
</dbReference>
<sequence length="45" mass="4891">MRKNPHTIQVLPYPSGAILAKQREISSVHVGSLIIHVRGSLDLGT</sequence>
<dbReference type="STRING" id="322095.HMPREF3185_01075"/>
<organism evidence="1 2">
    <name type="scientific">Porphyromonas somerae</name>
    <dbReference type="NCBI Taxonomy" id="322095"/>
    <lineage>
        <taxon>Bacteria</taxon>
        <taxon>Pseudomonadati</taxon>
        <taxon>Bacteroidota</taxon>
        <taxon>Bacteroidia</taxon>
        <taxon>Bacteroidales</taxon>
        <taxon>Porphyromonadaceae</taxon>
        <taxon>Porphyromonas</taxon>
    </lineage>
</organism>